<dbReference type="PANTHER" id="PTHR21708">
    <property type="entry name" value="PROBABLE 2-DEHYDROPANTOATE 2-REDUCTASE"/>
    <property type="match status" value="1"/>
</dbReference>
<proteinExistence type="inferred from homology"/>
<dbReference type="InterPro" id="IPR003710">
    <property type="entry name" value="ApbA"/>
</dbReference>
<keyword evidence="8" id="KW-1185">Reference proteome</keyword>
<name>A0ABU4WIK7_9FIRM</name>
<organism evidence="7 8">
    <name type="scientific">Absicoccus intestinalis</name>
    <dbReference type="NCBI Taxonomy" id="2926319"/>
    <lineage>
        <taxon>Bacteria</taxon>
        <taxon>Bacillati</taxon>
        <taxon>Bacillota</taxon>
        <taxon>Erysipelotrichia</taxon>
        <taxon>Erysipelotrichales</taxon>
        <taxon>Erysipelotrichaceae</taxon>
        <taxon>Absicoccus</taxon>
    </lineage>
</organism>
<evidence type="ECO:0000256" key="2">
    <source>
        <dbReference type="ARBA" id="ARBA00022857"/>
    </source>
</evidence>
<dbReference type="SUPFAM" id="SSF48179">
    <property type="entry name" value="6-phosphogluconate dehydrogenase C-terminal domain-like"/>
    <property type="match status" value="1"/>
</dbReference>
<dbReference type="EMBL" id="JALBUS010000001">
    <property type="protein sequence ID" value="MDX8416387.1"/>
    <property type="molecule type" value="Genomic_DNA"/>
</dbReference>
<dbReference type="SUPFAM" id="SSF51735">
    <property type="entry name" value="NAD(P)-binding Rossmann-fold domains"/>
    <property type="match status" value="1"/>
</dbReference>
<evidence type="ECO:0000259" key="5">
    <source>
        <dbReference type="Pfam" id="PF02558"/>
    </source>
</evidence>
<dbReference type="Pfam" id="PF08546">
    <property type="entry name" value="ApbA_C"/>
    <property type="match status" value="1"/>
</dbReference>
<accession>A0ABU4WIK7</accession>
<dbReference type="InterPro" id="IPR013752">
    <property type="entry name" value="KPA_reductase"/>
</dbReference>
<dbReference type="Gene3D" id="1.10.1040.10">
    <property type="entry name" value="N-(1-d-carboxylethyl)-l-norvaline Dehydrogenase, domain 2"/>
    <property type="match status" value="1"/>
</dbReference>
<dbReference type="RefSeq" id="WP_320324722.1">
    <property type="nucleotide sequence ID" value="NZ_JALBUS010000001.1"/>
</dbReference>
<comment type="similarity">
    <text evidence="1 4">Belongs to the ketopantoate reductase family.</text>
</comment>
<feature type="domain" description="Ketopantoate reductase N-terminal" evidence="5">
    <location>
        <begin position="3"/>
        <end position="118"/>
    </location>
</feature>
<dbReference type="Pfam" id="PF02558">
    <property type="entry name" value="ApbA"/>
    <property type="match status" value="1"/>
</dbReference>
<dbReference type="InterPro" id="IPR013328">
    <property type="entry name" value="6PGD_dom2"/>
</dbReference>
<dbReference type="InterPro" id="IPR013332">
    <property type="entry name" value="KPR_N"/>
</dbReference>
<evidence type="ECO:0000256" key="4">
    <source>
        <dbReference type="RuleBase" id="RU362068"/>
    </source>
</evidence>
<sequence>MKIAMIGRGAIGTLYGQLFEQGGQDVIFLVDETRKKRYEADPLICNGKSVDFHYETQTEPVDLLFLATKYAGLNSAIALAGPSIDAHTLIVSALNGIRSEDELRQAFPNNLVIRTIVQGMDSTYLQNQCTYHVVGELVFGPDDPDQKEACQRLNQLYTSCAIPHRWVDDIIKEQWNKLMLNCGLNQTCAAYYTTYGGIKVDGPLQDIYMKAMLEVKAVANAQNIAITDADVQHWFEVMKTMSNEGMPSMRQDIIAHRKTELALFSGTVVPIAKQLGIQTPVLEDLAKRIQAIEAAF</sequence>
<evidence type="ECO:0000259" key="6">
    <source>
        <dbReference type="Pfam" id="PF08546"/>
    </source>
</evidence>
<reference evidence="7 8" key="1">
    <citation type="submission" date="2022-03" db="EMBL/GenBank/DDBJ databases">
        <title>Novel taxa within the pig intestine.</title>
        <authorList>
            <person name="Wylensek D."/>
            <person name="Bishof K."/>
            <person name="Afrizal A."/>
            <person name="Clavel T."/>
        </authorList>
    </citation>
    <scope>NUCLEOTIDE SEQUENCE [LARGE SCALE GENOMIC DNA]</scope>
    <source>
        <strain evidence="7 8">Cla-KB-P134</strain>
    </source>
</reference>
<dbReference type="Proteomes" id="UP001285244">
    <property type="component" value="Unassembled WGS sequence"/>
</dbReference>
<evidence type="ECO:0000256" key="1">
    <source>
        <dbReference type="ARBA" id="ARBA00007870"/>
    </source>
</evidence>
<evidence type="ECO:0000256" key="3">
    <source>
        <dbReference type="ARBA" id="ARBA00023002"/>
    </source>
</evidence>
<dbReference type="NCBIfam" id="TIGR00745">
    <property type="entry name" value="apbA_panE"/>
    <property type="match status" value="1"/>
</dbReference>
<dbReference type="InterPro" id="IPR051402">
    <property type="entry name" value="KPR-Related"/>
</dbReference>
<comment type="pathway">
    <text evidence="4">Cofactor biosynthesis; (R)-pantothenate biosynthesis; (R)-pantoate from 3-methyl-2-oxobutanoate: step 2/2.</text>
</comment>
<comment type="catalytic activity">
    <reaction evidence="4">
        <text>(R)-pantoate + NADP(+) = 2-dehydropantoate + NADPH + H(+)</text>
        <dbReference type="Rhea" id="RHEA:16233"/>
        <dbReference type="ChEBI" id="CHEBI:11561"/>
        <dbReference type="ChEBI" id="CHEBI:15378"/>
        <dbReference type="ChEBI" id="CHEBI:15980"/>
        <dbReference type="ChEBI" id="CHEBI:57783"/>
        <dbReference type="ChEBI" id="CHEBI:58349"/>
        <dbReference type="EC" id="1.1.1.169"/>
    </reaction>
</comment>
<keyword evidence="2 4" id="KW-0521">NADP</keyword>
<evidence type="ECO:0000313" key="7">
    <source>
        <dbReference type="EMBL" id="MDX8416387.1"/>
    </source>
</evidence>
<dbReference type="EC" id="1.1.1.169" evidence="4"/>
<dbReference type="InterPro" id="IPR008927">
    <property type="entry name" value="6-PGluconate_DH-like_C_sf"/>
</dbReference>
<dbReference type="InterPro" id="IPR036291">
    <property type="entry name" value="NAD(P)-bd_dom_sf"/>
</dbReference>
<comment type="function">
    <text evidence="4">Catalyzes the NADPH-dependent reduction of ketopantoate into pantoic acid.</text>
</comment>
<feature type="domain" description="Ketopantoate reductase C-terminal" evidence="6">
    <location>
        <begin position="169"/>
        <end position="293"/>
    </location>
</feature>
<comment type="caution">
    <text evidence="7">The sequence shown here is derived from an EMBL/GenBank/DDBJ whole genome shotgun (WGS) entry which is preliminary data.</text>
</comment>
<dbReference type="PANTHER" id="PTHR21708:SF26">
    <property type="entry name" value="2-DEHYDROPANTOATE 2-REDUCTASE"/>
    <property type="match status" value="1"/>
</dbReference>
<protein>
    <recommendedName>
        <fullName evidence="4">2-dehydropantoate 2-reductase</fullName>
        <ecNumber evidence="4">1.1.1.169</ecNumber>
    </recommendedName>
    <alternativeName>
        <fullName evidence="4">Ketopantoate reductase</fullName>
    </alternativeName>
</protein>
<keyword evidence="3 4" id="KW-0560">Oxidoreductase</keyword>
<gene>
    <name evidence="7" type="ORF">MOZ64_00810</name>
</gene>
<dbReference type="Gene3D" id="3.40.50.720">
    <property type="entry name" value="NAD(P)-binding Rossmann-like Domain"/>
    <property type="match status" value="1"/>
</dbReference>
<keyword evidence="4" id="KW-0566">Pantothenate biosynthesis</keyword>
<evidence type="ECO:0000313" key="8">
    <source>
        <dbReference type="Proteomes" id="UP001285244"/>
    </source>
</evidence>